<evidence type="ECO:0000256" key="9">
    <source>
        <dbReference type="ARBA" id="ARBA00022771"/>
    </source>
</evidence>
<dbReference type="Gene3D" id="2.30.30.40">
    <property type="entry name" value="SH3 Domains"/>
    <property type="match status" value="2"/>
</dbReference>
<dbReference type="InterPro" id="IPR001841">
    <property type="entry name" value="Znf_RING"/>
</dbReference>
<keyword evidence="13" id="KW-0040">ANK repeat</keyword>
<evidence type="ECO:0000256" key="1">
    <source>
        <dbReference type="ARBA" id="ARBA00000900"/>
    </source>
</evidence>
<name>A0A182IVL3_ANOAO</name>
<dbReference type="InterPro" id="IPR002110">
    <property type="entry name" value="Ankyrin_rpt"/>
</dbReference>
<dbReference type="InterPro" id="IPR013083">
    <property type="entry name" value="Znf_RING/FYVE/PHD"/>
</dbReference>
<dbReference type="InterPro" id="IPR037252">
    <property type="entry name" value="Mib_Herc2_sf"/>
</dbReference>
<dbReference type="SMART" id="SM00248">
    <property type="entry name" value="ANK"/>
    <property type="match status" value="7"/>
</dbReference>
<dbReference type="InterPro" id="IPR010606">
    <property type="entry name" value="Mib_Herc2"/>
</dbReference>
<dbReference type="Gene3D" id="1.25.40.20">
    <property type="entry name" value="Ankyrin repeat-containing domain"/>
    <property type="match status" value="2"/>
</dbReference>
<keyword evidence="6" id="KW-0808">Transferase</keyword>
<evidence type="ECO:0000256" key="4">
    <source>
        <dbReference type="ARBA" id="ARBA00012483"/>
    </source>
</evidence>
<evidence type="ECO:0000256" key="11">
    <source>
        <dbReference type="ARBA" id="ARBA00022833"/>
    </source>
</evidence>
<feature type="region of interest" description="Disordered" evidence="14">
    <location>
        <begin position="1014"/>
        <end position="1079"/>
    </location>
</feature>
<reference evidence="15" key="1">
    <citation type="submission" date="2022-08" db="UniProtKB">
        <authorList>
            <consortium name="EnsemblMetazoa"/>
        </authorList>
    </citation>
    <scope>IDENTIFICATION</scope>
    <source>
        <strain evidence="15">EBRO</strain>
    </source>
</reference>
<dbReference type="Pfam" id="PF06701">
    <property type="entry name" value="MIB_HERC2"/>
    <property type="match status" value="2"/>
</dbReference>
<dbReference type="PROSITE" id="PS50297">
    <property type="entry name" value="ANK_REP_REGION"/>
    <property type="match status" value="4"/>
</dbReference>
<keyword evidence="9" id="KW-0863">Zinc-finger</keyword>
<dbReference type="GO" id="GO:0007219">
    <property type="term" value="P:Notch signaling pathway"/>
    <property type="evidence" value="ECO:0007669"/>
    <property type="project" value="UniProtKB-KW"/>
</dbReference>
<evidence type="ECO:0000256" key="14">
    <source>
        <dbReference type="SAM" id="MobiDB-lite"/>
    </source>
</evidence>
<dbReference type="SMART" id="SM00184">
    <property type="entry name" value="RING"/>
    <property type="match status" value="2"/>
</dbReference>
<dbReference type="Pfam" id="PF12796">
    <property type="entry name" value="Ank_2"/>
    <property type="match status" value="2"/>
</dbReference>
<dbReference type="InterPro" id="IPR040847">
    <property type="entry name" value="SH3_15"/>
</dbReference>
<evidence type="ECO:0000256" key="10">
    <source>
        <dbReference type="ARBA" id="ARBA00022786"/>
    </source>
</evidence>
<dbReference type="CDD" id="cd16726">
    <property type="entry name" value="RING-HC_MIB2_rpt1"/>
    <property type="match status" value="1"/>
</dbReference>
<dbReference type="FunFam" id="2.30.30.40:FF:000078">
    <property type="entry name" value="Putative e3 ubiquitin-protein ligase mib2"/>
    <property type="match status" value="1"/>
</dbReference>
<protein>
    <recommendedName>
        <fullName evidence="4">RING-type E3 ubiquitin transferase</fullName>
        <ecNumber evidence="4">2.3.2.27</ecNumber>
    </recommendedName>
</protein>
<comment type="subcellular location">
    <subcellularLocation>
        <location evidence="2">Cytoplasm</location>
    </subcellularLocation>
</comment>
<keyword evidence="11" id="KW-0862">Zinc</keyword>
<feature type="region of interest" description="Disordered" evidence="14">
    <location>
        <begin position="1111"/>
        <end position="1153"/>
    </location>
</feature>
<dbReference type="GO" id="GO:0008270">
    <property type="term" value="F:zinc ion binding"/>
    <property type="evidence" value="ECO:0007669"/>
    <property type="project" value="UniProtKB-KW"/>
</dbReference>
<dbReference type="SUPFAM" id="SSF57850">
    <property type="entry name" value="RING/U-box"/>
    <property type="match status" value="1"/>
</dbReference>
<keyword evidence="5" id="KW-0963">Cytoplasm</keyword>
<dbReference type="STRING" id="41427.A0A182IVL3"/>
<dbReference type="Pfam" id="PF00569">
    <property type="entry name" value="ZZ"/>
    <property type="match status" value="1"/>
</dbReference>
<evidence type="ECO:0000256" key="5">
    <source>
        <dbReference type="ARBA" id="ARBA00022490"/>
    </source>
</evidence>
<dbReference type="VEuPathDB" id="VectorBase:AATE006339"/>
<evidence type="ECO:0000256" key="7">
    <source>
        <dbReference type="ARBA" id="ARBA00022723"/>
    </source>
</evidence>
<dbReference type="GO" id="GO:0061630">
    <property type="term" value="F:ubiquitin protein ligase activity"/>
    <property type="evidence" value="ECO:0007669"/>
    <property type="project" value="UniProtKB-EC"/>
</dbReference>
<dbReference type="Pfam" id="PF18346">
    <property type="entry name" value="SH3_15"/>
    <property type="match status" value="2"/>
</dbReference>
<evidence type="ECO:0000313" key="15">
    <source>
        <dbReference type="EnsemblMetazoa" id="AATE006339-PA.1"/>
    </source>
</evidence>
<dbReference type="Gene3D" id="3.30.60.90">
    <property type="match status" value="1"/>
</dbReference>
<evidence type="ECO:0000256" key="8">
    <source>
        <dbReference type="ARBA" id="ARBA00022737"/>
    </source>
</evidence>
<sequence length="1354" mass="146011">MVGRVWWETGAEGCNDPSEGCWATKVTIAVADRSRSRCSDAAAAPWQRPADEVLAVRAGAAESESAVVCSRLGRYCFALLHGQSDATEQRQASDGGGPSGSARRRARAYAGVAPDCDNTATPAMLAPGIRVARGPDWIWQDQDDGEGHVGTLCEIGRLGSTHSPDKTVVVNWDSGHRTNYRVGYHKQYDLIVIDNAQIGVKHPNVICDGCTKAGIAGIRFRCADCPYYDLCATCYGNDVHDLEHPFIRFQTANSVGIRLPPRKGATKIQLKGIFVGARVTRGPDWEWNNQDGGPGKTGRVMEIRGWDNESCRSVASVAWASGSTNVYRLGHKGNVDLRYVQPAVGGYYYKDHMPVLGQPEEQQPVSPPVRSHFYVGDRVQVAITEERLKTLQQGHGGWNPRMAEYLPKIGIVHRITDKGDIRVQYEGCANRWTFHPAALVKIFSFNLGDVVTFISDAAKMQLLQKGHGEWIETMHNVLGKSGKVIKIYSDGDLRVQQLDEDMAWTVNPKCVKLERSAVSHAAATERSNSMMDLSNQRTNEHHMTPLSGLSGTSAADRLVREAAQGNLEFVKNYLGMNAEAVDCVSGGKTCLQVAAHQGHVELVKYLLLLGSNVNVADKEGDSTLHYAAFGNQPEIMRVLLQHNANIDVLNSSHCSALHISAHKKPPHCVKVLLEFGANVNVQDAYGDTALHDAIGKENTEVVELLCNCPSLDLTIRNNRGFNALHHASLKGNVQAARNIIRLARQLVNVRKDDGFSALHLAALNGHSKVVEVLVKEGQADVNIRNNRSQTPFLLAVSQGHTAAIEKLVDLRCDIRARDEDGDNAMHLCIIKKANLVQEVSPTEAPKIHDIYQSLAGIVSEHRLMYALLCFLASEGCPLDVNHKGARVLDWIQSPQIKEIIVEYERTRLAREAAAAAAPNGPVISSAILSATGASSCNLANEEDPQQQPQQQEQQLLFNFESLSIAGGVGSQQPPQVEKMEGTNQQQQQQQQQRVLENGMSGGVSLAVGGVGPGVSGMQQCVGSNPPTPARRNRGHNRDPGATPGALVTPPAVLGAAGHSEESELPGLREPSRTDASSSAASASASHIIAGDISLSASNGNNVFVDSPARYKSPSRALSPGGGAVPPVPAGPIATGDQLVAPVPPPHACGPSSLPAPSNGVAAVGFSKHISRRQFALDKIAPPTPPPSSSSSTGSPPPSSGSAPVPPPLPPPSASSLAQQNRPQPPRLTPAECIVCNEILPLVIFDPCQHQITCEECGIRMKKCLMCGEHIDRRTTVTGQPLLCAKDYRQPSADRLRYLESKIMEIEETHCCSICLERRRNVAFLCGHGACSKCAETLKICHMCRKAITKKINLY</sequence>
<comment type="pathway">
    <text evidence="3">Protein modification; protein ubiquitination.</text>
</comment>
<evidence type="ECO:0000256" key="2">
    <source>
        <dbReference type="ARBA" id="ARBA00004496"/>
    </source>
</evidence>
<dbReference type="SUPFAM" id="SSF159034">
    <property type="entry name" value="Mib/herc2 domain-like"/>
    <property type="match status" value="2"/>
</dbReference>
<keyword evidence="10" id="KW-0833">Ubl conjugation pathway</keyword>
<dbReference type="FunFam" id="3.30.40.10:FF:000393">
    <property type="entry name" value="CLUMA_CG014158, isoform A"/>
    <property type="match status" value="1"/>
</dbReference>
<dbReference type="InterPro" id="IPR043145">
    <property type="entry name" value="Znf_ZZ_sf"/>
</dbReference>
<keyword evidence="12" id="KW-0914">Notch signaling pathway</keyword>
<dbReference type="FunFam" id="2.30.30.40:FF:000044">
    <property type="entry name" value="E3 ubiquitin-protein ligase MIB2, putative"/>
    <property type="match status" value="1"/>
</dbReference>
<evidence type="ECO:0000256" key="12">
    <source>
        <dbReference type="ARBA" id="ARBA00022976"/>
    </source>
</evidence>
<dbReference type="InterPro" id="IPR000433">
    <property type="entry name" value="Znf_ZZ"/>
</dbReference>
<dbReference type="FunFam" id="1.25.40.20:FF:000445">
    <property type="entry name" value="E3 ubiquitin-protein ligase mind-bomb"/>
    <property type="match status" value="1"/>
</dbReference>
<feature type="region of interest" description="Disordered" evidence="14">
    <location>
        <begin position="87"/>
        <end position="106"/>
    </location>
</feature>
<keyword evidence="8" id="KW-0677">Repeat</keyword>
<proteinExistence type="predicted"/>
<evidence type="ECO:0000256" key="6">
    <source>
        <dbReference type="ARBA" id="ARBA00022679"/>
    </source>
</evidence>
<feature type="compositionally biased region" description="Pro residues" evidence="14">
    <location>
        <begin position="1194"/>
        <end position="1212"/>
    </location>
</feature>
<keyword evidence="7" id="KW-0479">Metal-binding</keyword>
<dbReference type="Pfam" id="PF13637">
    <property type="entry name" value="Ank_4"/>
    <property type="match status" value="1"/>
</dbReference>
<accession>A0A182IVL3</accession>
<dbReference type="GO" id="GO:0005737">
    <property type="term" value="C:cytoplasm"/>
    <property type="evidence" value="ECO:0007669"/>
    <property type="project" value="UniProtKB-SubCell"/>
</dbReference>
<dbReference type="GO" id="GO:0016567">
    <property type="term" value="P:protein ubiquitination"/>
    <property type="evidence" value="ECO:0007669"/>
    <property type="project" value="InterPro"/>
</dbReference>
<dbReference type="PROSITE" id="PS50088">
    <property type="entry name" value="ANK_REPEAT"/>
    <property type="match status" value="5"/>
</dbReference>
<dbReference type="FunFam" id="3.30.60.90:FF:000004">
    <property type="entry name" value="Putative E3 ubiquitin-protein ligase MIB2"/>
    <property type="match status" value="1"/>
</dbReference>
<dbReference type="PROSITE" id="PS50089">
    <property type="entry name" value="ZF_RING_2"/>
    <property type="match status" value="1"/>
</dbReference>
<organism evidence="15">
    <name type="scientific">Anopheles atroparvus</name>
    <name type="common">European mosquito</name>
    <dbReference type="NCBI Taxonomy" id="41427"/>
    <lineage>
        <taxon>Eukaryota</taxon>
        <taxon>Metazoa</taxon>
        <taxon>Ecdysozoa</taxon>
        <taxon>Arthropoda</taxon>
        <taxon>Hexapoda</taxon>
        <taxon>Insecta</taxon>
        <taxon>Pterygota</taxon>
        <taxon>Neoptera</taxon>
        <taxon>Endopterygota</taxon>
        <taxon>Diptera</taxon>
        <taxon>Nematocera</taxon>
        <taxon>Culicoidea</taxon>
        <taxon>Culicidae</taxon>
        <taxon>Anophelinae</taxon>
        <taxon>Anopheles</taxon>
    </lineage>
</organism>
<dbReference type="Gene3D" id="3.30.40.10">
    <property type="entry name" value="Zinc/RING finger domain, C3HC4 (zinc finger)"/>
    <property type="match status" value="2"/>
</dbReference>
<feature type="region of interest" description="Disordered" evidence="14">
    <location>
        <begin position="967"/>
        <end position="994"/>
    </location>
</feature>
<dbReference type="SUPFAM" id="SSF48403">
    <property type="entry name" value="Ankyrin repeat"/>
    <property type="match status" value="1"/>
</dbReference>
<evidence type="ECO:0000256" key="13">
    <source>
        <dbReference type="ARBA" id="ARBA00023043"/>
    </source>
</evidence>
<dbReference type="Pfam" id="PF13920">
    <property type="entry name" value="zf-C3HC4_3"/>
    <property type="match status" value="2"/>
</dbReference>
<dbReference type="PANTHER" id="PTHR24202:SF4">
    <property type="entry name" value="E3 UBIQUITIN-PROTEIN LIGASE MIB2-RELATED"/>
    <property type="match status" value="1"/>
</dbReference>
<dbReference type="EnsemblMetazoa" id="AATE006339-RA">
    <property type="protein sequence ID" value="AATE006339-PA.1"/>
    <property type="gene ID" value="AATE006339"/>
</dbReference>
<dbReference type="PRINTS" id="PR01415">
    <property type="entry name" value="ANKYRIN"/>
</dbReference>
<dbReference type="CDD" id="cd16520">
    <property type="entry name" value="RING-HC_MIBs-like"/>
    <property type="match status" value="1"/>
</dbReference>
<dbReference type="InterPro" id="IPR036770">
    <property type="entry name" value="Ankyrin_rpt-contain_sf"/>
</dbReference>
<dbReference type="PROSITE" id="PS51416">
    <property type="entry name" value="MIB_HERC2"/>
    <property type="match status" value="2"/>
</dbReference>
<feature type="region of interest" description="Disordered" evidence="14">
    <location>
        <begin position="1178"/>
        <end position="1224"/>
    </location>
</feature>
<comment type="catalytic activity">
    <reaction evidence="1">
        <text>S-ubiquitinyl-[E2 ubiquitin-conjugating enzyme]-L-cysteine + [acceptor protein]-L-lysine = [E2 ubiquitin-conjugating enzyme]-L-cysteine + N(6)-ubiquitinyl-[acceptor protein]-L-lysine.</text>
        <dbReference type="EC" id="2.3.2.27"/>
    </reaction>
</comment>
<dbReference type="EC" id="2.3.2.27" evidence="4"/>
<dbReference type="PROSITE" id="PS50135">
    <property type="entry name" value="ZF_ZZ_2"/>
    <property type="match status" value="1"/>
</dbReference>
<evidence type="ECO:0000256" key="3">
    <source>
        <dbReference type="ARBA" id="ARBA00004906"/>
    </source>
</evidence>
<dbReference type="PANTHER" id="PTHR24202">
    <property type="entry name" value="E3 UBIQUITIN-PROTEIN LIGASE MIB2"/>
    <property type="match status" value="1"/>
</dbReference>
<dbReference type="SMART" id="SM00291">
    <property type="entry name" value="ZnF_ZZ"/>
    <property type="match status" value="1"/>
</dbReference>